<dbReference type="GO" id="GO:0030170">
    <property type="term" value="F:pyridoxal phosphate binding"/>
    <property type="evidence" value="ECO:0007669"/>
    <property type="project" value="InterPro"/>
</dbReference>
<dbReference type="GO" id="GO:0003700">
    <property type="term" value="F:DNA-binding transcription factor activity"/>
    <property type="evidence" value="ECO:0007669"/>
    <property type="project" value="InterPro"/>
</dbReference>
<reference evidence="7 8" key="1">
    <citation type="submission" date="2019-06" db="EMBL/GenBank/DDBJ databases">
        <title>Whole genome sequence for Rhodospirillaceae sp. R148.</title>
        <authorList>
            <person name="Wang G."/>
        </authorList>
    </citation>
    <scope>NUCLEOTIDE SEQUENCE [LARGE SCALE GENOMIC DNA]</scope>
    <source>
        <strain evidence="7 8">R148</strain>
    </source>
</reference>
<dbReference type="PANTHER" id="PTHR46577:SF2">
    <property type="entry name" value="TRANSCRIPTIONAL REGULATORY PROTEIN"/>
    <property type="match status" value="1"/>
</dbReference>
<dbReference type="GO" id="GO:0003677">
    <property type="term" value="F:DNA binding"/>
    <property type="evidence" value="ECO:0007669"/>
    <property type="project" value="UniProtKB-KW"/>
</dbReference>
<proteinExistence type="inferred from homology"/>
<dbReference type="Pfam" id="PF00392">
    <property type="entry name" value="GntR"/>
    <property type="match status" value="1"/>
</dbReference>
<dbReference type="EMBL" id="VHSH01000012">
    <property type="protein sequence ID" value="TQV72438.1"/>
    <property type="molecule type" value="Genomic_DNA"/>
</dbReference>
<evidence type="ECO:0000256" key="2">
    <source>
        <dbReference type="ARBA" id="ARBA00022898"/>
    </source>
</evidence>
<dbReference type="InterPro" id="IPR036390">
    <property type="entry name" value="WH_DNA-bd_sf"/>
</dbReference>
<evidence type="ECO:0000259" key="6">
    <source>
        <dbReference type="PROSITE" id="PS50949"/>
    </source>
</evidence>
<dbReference type="RefSeq" id="WP_142899285.1">
    <property type="nucleotide sequence ID" value="NZ_ML660063.1"/>
</dbReference>
<evidence type="ECO:0000313" key="7">
    <source>
        <dbReference type="EMBL" id="TQV72438.1"/>
    </source>
</evidence>
<dbReference type="InterPro" id="IPR036388">
    <property type="entry name" value="WH-like_DNA-bd_sf"/>
</dbReference>
<sequence length="458" mass="50433">MNKTEKVIAAVTRGIRDGILPPGARIASVRNASEDFKVSKNTVIEAYDRLAAQGLIVARRGSGFFVAERQEPIGETEAPPPRHLSEAADRISLLRSQLTQDFSVRVGDGRPPASWMDSSIPARLGNDLFRREAGDRSGYGSAFGHLELRELIAARHRAEQIHITADQVVTTFGANHALDLIIRRYLSPGDCVLVDDPGYYPLFAKLKLAQVRFVGVRRAKNGPDLEDLAAKTARERPRIFFTQSTGHNPTGTSFDLPTAHGVLQIANQARMLVVDDDPFVDLPGRGGIRLAALDQIRSVIFVGSFSKVLSASFRCGYIAAPAEIATDIAELKMITVVNSSRFSEMMIAEMIKSRRYHKHLLKLGKRLDEAKAEYGAKLENLGLDAFSAETDGYYSYLMLPKGRSDLELAKTAGRAGIFIAPSTIFSADESQQDPAIRINITRVNDSRFYNFIRQQIGS</sequence>
<keyword evidence="3" id="KW-0805">Transcription regulation</keyword>
<keyword evidence="8" id="KW-1185">Reference proteome</keyword>
<feature type="domain" description="HTH gntR-type" evidence="6">
    <location>
        <begin position="1"/>
        <end position="69"/>
    </location>
</feature>
<dbReference type="InterPro" id="IPR051446">
    <property type="entry name" value="HTH_trans_reg/aminotransferase"/>
</dbReference>
<dbReference type="PANTHER" id="PTHR46577">
    <property type="entry name" value="HTH-TYPE TRANSCRIPTIONAL REGULATORY PROTEIN GABR"/>
    <property type="match status" value="1"/>
</dbReference>
<dbReference type="GO" id="GO:0008483">
    <property type="term" value="F:transaminase activity"/>
    <property type="evidence" value="ECO:0007669"/>
    <property type="project" value="UniProtKB-KW"/>
</dbReference>
<dbReference type="Gene3D" id="1.10.10.10">
    <property type="entry name" value="Winged helix-like DNA-binding domain superfamily/Winged helix DNA-binding domain"/>
    <property type="match status" value="1"/>
</dbReference>
<protein>
    <submittedName>
        <fullName evidence="7">PLP-dependent aminotransferase family protein</fullName>
    </submittedName>
</protein>
<dbReference type="SMART" id="SM00345">
    <property type="entry name" value="HTH_GNTR"/>
    <property type="match status" value="1"/>
</dbReference>
<keyword evidence="7" id="KW-0032">Aminotransferase</keyword>
<dbReference type="InterPro" id="IPR015424">
    <property type="entry name" value="PyrdxlP-dep_Trfase"/>
</dbReference>
<organism evidence="7 8">
    <name type="scientific">Denitrobaculum tricleocarpae</name>
    <dbReference type="NCBI Taxonomy" id="2591009"/>
    <lineage>
        <taxon>Bacteria</taxon>
        <taxon>Pseudomonadati</taxon>
        <taxon>Pseudomonadota</taxon>
        <taxon>Alphaproteobacteria</taxon>
        <taxon>Rhodospirillales</taxon>
        <taxon>Rhodospirillaceae</taxon>
        <taxon>Denitrobaculum</taxon>
    </lineage>
</organism>
<dbReference type="CDD" id="cd07377">
    <property type="entry name" value="WHTH_GntR"/>
    <property type="match status" value="1"/>
</dbReference>
<dbReference type="SUPFAM" id="SSF46785">
    <property type="entry name" value="Winged helix' DNA-binding domain"/>
    <property type="match status" value="1"/>
</dbReference>
<dbReference type="Proteomes" id="UP000315252">
    <property type="component" value="Unassembled WGS sequence"/>
</dbReference>
<comment type="similarity">
    <text evidence="1">In the C-terminal section; belongs to the class-I pyridoxal-phosphate-dependent aminotransferase family.</text>
</comment>
<keyword evidence="2" id="KW-0663">Pyridoxal phosphate</keyword>
<dbReference type="OrthoDB" id="9802328at2"/>
<dbReference type="InterPro" id="IPR004839">
    <property type="entry name" value="Aminotransferase_I/II_large"/>
</dbReference>
<evidence type="ECO:0000256" key="1">
    <source>
        <dbReference type="ARBA" id="ARBA00005384"/>
    </source>
</evidence>
<keyword evidence="7" id="KW-0808">Transferase</keyword>
<name>A0A545T5J4_9PROT</name>
<evidence type="ECO:0000256" key="4">
    <source>
        <dbReference type="ARBA" id="ARBA00023125"/>
    </source>
</evidence>
<dbReference type="AlphaFoldDB" id="A0A545T5J4"/>
<dbReference type="Gene3D" id="3.40.640.10">
    <property type="entry name" value="Type I PLP-dependent aspartate aminotransferase-like (Major domain)"/>
    <property type="match status" value="1"/>
</dbReference>
<gene>
    <name evidence="7" type="ORF">FKG95_25515</name>
</gene>
<dbReference type="CDD" id="cd00609">
    <property type="entry name" value="AAT_like"/>
    <property type="match status" value="1"/>
</dbReference>
<evidence type="ECO:0000313" key="8">
    <source>
        <dbReference type="Proteomes" id="UP000315252"/>
    </source>
</evidence>
<accession>A0A545T5J4</accession>
<dbReference type="Pfam" id="PF00155">
    <property type="entry name" value="Aminotran_1_2"/>
    <property type="match status" value="1"/>
</dbReference>
<evidence type="ECO:0000256" key="3">
    <source>
        <dbReference type="ARBA" id="ARBA00023015"/>
    </source>
</evidence>
<dbReference type="InterPro" id="IPR000524">
    <property type="entry name" value="Tscrpt_reg_HTH_GntR"/>
</dbReference>
<dbReference type="InterPro" id="IPR015421">
    <property type="entry name" value="PyrdxlP-dep_Trfase_major"/>
</dbReference>
<comment type="caution">
    <text evidence="7">The sequence shown here is derived from an EMBL/GenBank/DDBJ whole genome shotgun (WGS) entry which is preliminary data.</text>
</comment>
<keyword evidence="4" id="KW-0238">DNA-binding</keyword>
<evidence type="ECO:0000256" key="5">
    <source>
        <dbReference type="ARBA" id="ARBA00023163"/>
    </source>
</evidence>
<dbReference type="SUPFAM" id="SSF53383">
    <property type="entry name" value="PLP-dependent transferases"/>
    <property type="match status" value="1"/>
</dbReference>
<dbReference type="PROSITE" id="PS50949">
    <property type="entry name" value="HTH_GNTR"/>
    <property type="match status" value="1"/>
</dbReference>
<keyword evidence="5" id="KW-0804">Transcription</keyword>